<reference evidence="8 9" key="1">
    <citation type="journal article" date="2018" name="Sci. Data">
        <title>The draft genome sequence of cork oak.</title>
        <authorList>
            <person name="Ramos A.M."/>
            <person name="Usie A."/>
            <person name="Barbosa P."/>
            <person name="Barros P.M."/>
            <person name="Capote T."/>
            <person name="Chaves I."/>
            <person name="Simoes F."/>
            <person name="Abreu I."/>
            <person name="Carrasquinho I."/>
            <person name="Faro C."/>
            <person name="Guimaraes J.B."/>
            <person name="Mendonca D."/>
            <person name="Nobrega F."/>
            <person name="Rodrigues L."/>
            <person name="Saibo N.J.M."/>
            <person name="Varela M.C."/>
            <person name="Egas C."/>
            <person name="Matos J."/>
            <person name="Miguel C.M."/>
            <person name="Oliveira M.M."/>
            <person name="Ricardo C.P."/>
            <person name="Goncalves S."/>
        </authorList>
    </citation>
    <scope>NUCLEOTIDE SEQUENCE [LARGE SCALE GENOMIC DNA]</scope>
    <source>
        <strain evidence="9">cv. HL8</strain>
    </source>
</reference>
<dbReference type="InterPro" id="IPR056280">
    <property type="entry name" value="AIPP2-like_SPOC"/>
</dbReference>
<feature type="domain" description="AIPP2-like SPOC-like" evidence="7">
    <location>
        <begin position="487"/>
        <end position="541"/>
    </location>
</feature>
<accession>A0AAW0LSU4</accession>
<dbReference type="PANTHER" id="PTHR33304">
    <property type="match status" value="1"/>
</dbReference>
<evidence type="ECO:0000259" key="7">
    <source>
        <dbReference type="Pfam" id="PF23121"/>
    </source>
</evidence>
<dbReference type="InterPro" id="IPR049914">
    <property type="entry name" value="PHD1-3/5-6"/>
</dbReference>
<dbReference type="SUPFAM" id="SSF57903">
    <property type="entry name" value="FYVE/PHD zinc finger"/>
    <property type="match status" value="1"/>
</dbReference>
<dbReference type="PANTHER" id="PTHR33304:SF15">
    <property type="entry name" value="ZINC FINGER PHD-TYPE DOMAIN-CONTAINING PROTEIN"/>
    <property type="match status" value="1"/>
</dbReference>
<keyword evidence="1" id="KW-0479">Metal-binding</keyword>
<evidence type="ECO:0000256" key="4">
    <source>
        <dbReference type="ARBA" id="ARBA00023015"/>
    </source>
</evidence>
<dbReference type="EMBL" id="PKMF04000054">
    <property type="protein sequence ID" value="KAK7854514.1"/>
    <property type="molecule type" value="Genomic_DNA"/>
</dbReference>
<sequence length="615" mass="69577">MLAIFKQYGMRKVKFRTMKELYGSTKEEFEEPTKAYHFMIDANEEMRVCDICGEAGREELLAICSKCSDGEEHIYCMCVVLDKVPEGNWLCKECMLEEKIEKGDQHKDQKAARTSKASFMHKSMESSGNSSTLRCKDGLKLNVEKSGVNENQTKKVNSSSLFSAKKPASNIEAVTATKRTLETNVKLSGASRTFRRGLLRGDSSFKNWGKSKMKPDHQVNSLDNQSSNYIPENNKVGCSGLSSLFKSKSFNIMDSKVKGQVSKDIVVQKKKISSNTAAEDKRIECSRMMRKSMSFSSNATDAKAKPLASNFSLVEDLKKLNHAKWKSTQGKYTSVLQSKVSSPVANSGVSASLSGKEIVSHVEGHEQSNNSLNAFCHLAQKGSKYRDEFDDVSWHIEHSTEAACSIKTNNSNTTFPSNERPYLRNFTSFTTVIPSQVSAVPQIHSIWQYGLLLFSEKGNLKCREVKNFRVLVVGCQHTYQLVLNQQFLNAWPTQFSQNHATEDNIALYFFAKDLESYGRNYKRLLECMIKNDMALKGNLDGRQERDTQRQDMNLKPCFQESSEHIVDQEREFKRMKSSSSVVYEHGGSRGTKNSIDRFPFGRNTFSGENFRRCEE</sequence>
<dbReference type="InterPro" id="IPR013083">
    <property type="entry name" value="Znf_RING/FYVE/PHD"/>
</dbReference>
<comment type="caution">
    <text evidence="8">The sequence shown here is derived from an EMBL/GenBank/DDBJ whole genome shotgun (WGS) entry which is preliminary data.</text>
</comment>
<evidence type="ECO:0000313" key="8">
    <source>
        <dbReference type="EMBL" id="KAK7854514.1"/>
    </source>
</evidence>
<evidence type="ECO:0000256" key="6">
    <source>
        <dbReference type="SAM" id="MobiDB-lite"/>
    </source>
</evidence>
<dbReference type="Proteomes" id="UP000237347">
    <property type="component" value="Unassembled WGS sequence"/>
</dbReference>
<keyword evidence="2" id="KW-0863">Zinc-finger</keyword>
<dbReference type="AlphaFoldDB" id="A0AAW0LSU4"/>
<keyword evidence="9" id="KW-1185">Reference proteome</keyword>
<keyword evidence="5" id="KW-0804">Transcription</keyword>
<evidence type="ECO:0000256" key="2">
    <source>
        <dbReference type="ARBA" id="ARBA00022771"/>
    </source>
</evidence>
<gene>
    <name evidence="8" type="primary">MBD9_5</name>
    <name evidence="8" type="ORF">CFP56_031888</name>
</gene>
<organism evidence="8 9">
    <name type="scientific">Quercus suber</name>
    <name type="common">Cork oak</name>
    <dbReference type="NCBI Taxonomy" id="58331"/>
    <lineage>
        <taxon>Eukaryota</taxon>
        <taxon>Viridiplantae</taxon>
        <taxon>Streptophyta</taxon>
        <taxon>Embryophyta</taxon>
        <taxon>Tracheophyta</taxon>
        <taxon>Spermatophyta</taxon>
        <taxon>Magnoliopsida</taxon>
        <taxon>eudicotyledons</taxon>
        <taxon>Gunneridae</taxon>
        <taxon>Pentapetalae</taxon>
        <taxon>rosids</taxon>
        <taxon>fabids</taxon>
        <taxon>Fagales</taxon>
        <taxon>Fagaceae</taxon>
        <taxon>Quercus</taxon>
    </lineage>
</organism>
<feature type="region of interest" description="Disordered" evidence="6">
    <location>
        <begin position="103"/>
        <end position="133"/>
    </location>
</feature>
<evidence type="ECO:0000256" key="5">
    <source>
        <dbReference type="ARBA" id="ARBA00023163"/>
    </source>
</evidence>
<dbReference type="GO" id="GO:0034244">
    <property type="term" value="P:negative regulation of transcription elongation by RNA polymerase II"/>
    <property type="evidence" value="ECO:0007669"/>
    <property type="project" value="InterPro"/>
</dbReference>
<evidence type="ECO:0000256" key="3">
    <source>
        <dbReference type="ARBA" id="ARBA00022833"/>
    </source>
</evidence>
<proteinExistence type="predicted"/>
<dbReference type="Gene3D" id="3.30.40.10">
    <property type="entry name" value="Zinc/RING finger domain, C3HC4 (zinc finger)"/>
    <property type="match status" value="1"/>
</dbReference>
<evidence type="ECO:0000256" key="1">
    <source>
        <dbReference type="ARBA" id="ARBA00022723"/>
    </source>
</evidence>
<name>A0AAW0LSU4_QUESU</name>
<evidence type="ECO:0000313" key="9">
    <source>
        <dbReference type="Proteomes" id="UP000237347"/>
    </source>
</evidence>
<dbReference type="GO" id="GO:0008270">
    <property type="term" value="F:zinc ion binding"/>
    <property type="evidence" value="ECO:0007669"/>
    <property type="project" value="UniProtKB-KW"/>
</dbReference>
<protein>
    <submittedName>
        <fullName evidence="8">Methyl-cpg-binding domain-containing protein 9</fullName>
    </submittedName>
</protein>
<dbReference type="InterPro" id="IPR011011">
    <property type="entry name" value="Znf_FYVE_PHD"/>
</dbReference>
<dbReference type="GO" id="GO:0140566">
    <property type="term" value="F:histone reader activity"/>
    <property type="evidence" value="ECO:0007669"/>
    <property type="project" value="InterPro"/>
</dbReference>
<keyword evidence="4" id="KW-0805">Transcription regulation</keyword>
<keyword evidence="3" id="KW-0862">Zinc</keyword>
<dbReference type="Pfam" id="PF23121">
    <property type="entry name" value="SPOC_AIPP2"/>
    <property type="match status" value="1"/>
</dbReference>